<evidence type="ECO:0000313" key="3">
    <source>
        <dbReference type="Proteomes" id="UP000319335"/>
    </source>
</evidence>
<dbReference type="EMBL" id="VIAQ01000010">
    <property type="protein sequence ID" value="TQD27035.1"/>
    <property type="molecule type" value="Genomic_DNA"/>
</dbReference>
<keyword evidence="1" id="KW-0472">Membrane</keyword>
<keyword evidence="1" id="KW-1133">Transmembrane helix</keyword>
<gene>
    <name evidence="2" type="ORF">FKV42_03995</name>
</gene>
<dbReference type="AlphaFoldDB" id="A0A7Z8P2W7"/>
<evidence type="ECO:0000313" key="2">
    <source>
        <dbReference type="EMBL" id="TQD27035.1"/>
    </source>
</evidence>
<feature type="transmembrane region" description="Helical" evidence="1">
    <location>
        <begin position="144"/>
        <end position="161"/>
    </location>
</feature>
<dbReference type="RefSeq" id="WP_154808960.1">
    <property type="nucleotide sequence ID" value="NZ_VIAQ01000010.1"/>
</dbReference>
<keyword evidence="3" id="KW-1185">Reference proteome</keyword>
<sequence>MTPVGFKEKMSVDKIGDFRLPIILTFPMVLLLLIMIMGLDTPVFNIVYFLIWHLCLAIIVLQDITTVEIESNKIIVHRFILGPTTINMDDIKTIKGRNNISRKYHILFTFIMLVLIASTSYFVYSNMQRMFTGNISLEEGILSLLSSSMLIIFYLIIYFNAEKRIRYPAFLEVITNKDKFRFYTHKPIEFRDLILNE</sequence>
<organism evidence="2 3">
    <name type="scientific">Methanolobus vulcani</name>
    <dbReference type="NCBI Taxonomy" id="38026"/>
    <lineage>
        <taxon>Archaea</taxon>
        <taxon>Methanobacteriati</taxon>
        <taxon>Methanobacteriota</taxon>
        <taxon>Stenosarchaea group</taxon>
        <taxon>Methanomicrobia</taxon>
        <taxon>Methanosarcinales</taxon>
        <taxon>Methanosarcinaceae</taxon>
        <taxon>Methanolobus</taxon>
    </lineage>
</organism>
<accession>A0A7Z8P2W7</accession>
<keyword evidence="1" id="KW-0812">Transmembrane</keyword>
<name>A0A7Z8P2W7_9EURY</name>
<dbReference type="OrthoDB" id="377390at2157"/>
<evidence type="ECO:0000256" key="1">
    <source>
        <dbReference type="SAM" id="Phobius"/>
    </source>
</evidence>
<feature type="transmembrane region" description="Helical" evidence="1">
    <location>
        <begin position="45"/>
        <end position="64"/>
    </location>
</feature>
<feature type="transmembrane region" description="Helical" evidence="1">
    <location>
        <begin position="104"/>
        <end position="124"/>
    </location>
</feature>
<proteinExistence type="predicted"/>
<protein>
    <submittedName>
        <fullName evidence="2">Uncharacterized protein</fullName>
    </submittedName>
</protein>
<comment type="caution">
    <text evidence="2">The sequence shown here is derived from an EMBL/GenBank/DDBJ whole genome shotgun (WGS) entry which is preliminary data.</text>
</comment>
<reference evidence="2 3" key="1">
    <citation type="submission" date="2019-06" db="EMBL/GenBank/DDBJ databases">
        <title>Draft genome sequence of Methanolobus vulcani B1d.</title>
        <authorList>
            <person name="Creighbaum A.J."/>
            <person name="Ticak T."/>
            <person name="Hariraju D."/>
            <person name="Arivett B.A."/>
            <person name="Ferguson D.J.Jr."/>
        </authorList>
    </citation>
    <scope>NUCLEOTIDE SEQUENCE [LARGE SCALE GENOMIC DNA]</scope>
    <source>
        <strain evidence="2 3">B1d</strain>
    </source>
</reference>
<dbReference type="Proteomes" id="UP000319335">
    <property type="component" value="Unassembled WGS sequence"/>
</dbReference>
<feature type="transmembrane region" description="Helical" evidence="1">
    <location>
        <begin position="20"/>
        <end position="39"/>
    </location>
</feature>